<gene>
    <name evidence="3" type="ORF">L0U89_07040</name>
</gene>
<evidence type="ECO:0000259" key="2">
    <source>
        <dbReference type="PROSITE" id="PS50975"/>
    </source>
</evidence>
<keyword evidence="4" id="KW-1185">Reference proteome</keyword>
<accession>A0ABS9BRY1</accession>
<dbReference type="PROSITE" id="PS00867">
    <property type="entry name" value="CPSASE_2"/>
    <property type="match status" value="1"/>
</dbReference>
<keyword evidence="1" id="KW-0547">Nucleotide-binding</keyword>
<dbReference type="Gene3D" id="3.30.470.20">
    <property type="entry name" value="ATP-grasp fold, B domain"/>
    <property type="match status" value="1"/>
</dbReference>
<proteinExistence type="predicted"/>
<feature type="domain" description="ATP-grasp" evidence="2">
    <location>
        <begin position="131"/>
        <end position="309"/>
    </location>
</feature>
<dbReference type="InterPro" id="IPR011761">
    <property type="entry name" value="ATP-grasp"/>
</dbReference>
<evidence type="ECO:0000256" key="1">
    <source>
        <dbReference type="PROSITE-ProRule" id="PRU00409"/>
    </source>
</evidence>
<evidence type="ECO:0000313" key="4">
    <source>
        <dbReference type="Proteomes" id="UP001201449"/>
    </source>
</evidence>
<organism evidence="3 4">
    <name type="scientific">Mariniradius sediminis</name>
    <dbReference type="NCBI Taxonomy" id="2909237"/>
    <lineage>
        <taxon>Bacteria</taxon>
        <taxon>Pseudomonadati</taxon>
        <taxon>Bacteroidota</taxon>
        <taxon>Cytophagia</taxon>
        <taxon>Cytophagales</taxon>
        <taxon>Cyclobacteriaceae</taxon>
        <taxon>Mariniradius</taxon>
    </lineage>
</organism>
<dbReference type="RefSeq" id="WP_008625324.1">
    <property type="nucleotide sequence ID" value="NZ_JAKEVZ010000004.1"/>
</dbReference>
<dbReference type="Pfam" id="PF15632">
    <property type="entry name" value="ATPgrasp_Ter"/>
    <property type="match status" value="1"/>
</dbReference>
<dbReference type="Proteomes" id="UP001201449">
    <property type="component" value="Unassembled WGS sequence"/>
</dbReference>
<protein>
    <submittedName>
        <fullName evidence="3">ATP-grasp domain-containing protein</fullName>
    </submittedName>
</protein>
<name>A0ABS9BRY1_9BACT</name>
<dbReference type="SUPFAM" id="SSF56059">
    <property type="entry name" value="Glutathione synthetase ATP-binding domain-like"/>
    <property type="match status" value="1"/>
</dbReference>
<dbReference type="InterPro" id="IPR005479">
    <property type="entry name" value="CPAse_ATP-bd"/>
</dbReference>
<evidence type="ECO:0000313" key="3">
    <source>
        <dbReference type="EMBL" id="MCF1750823.1"/>
    </source>
</evidence>
<reference evidence="3 4" key="1">
    <citation type="submission" date="2022-01" db="EMBL/GenBank/DDBJ databases">
        <title>Mariniradius saccharolyticus sp. nov., isolated from sediment of a river.</title>
        <authorList>
            <person name="Liu H."/>
        </authorList>
    </citation>
    <scope>NUCLEOTIDE SEQUENCE [LARGE SCALE GENOMIC DNA]</scope>
    <source>
        <strain evidence="3 4">RY-2</strain>
    </source>
</reference>
<dbReference type="Gene3D" id="3.40.50.20">
    <property type="match status" value="1"/>
</dbReference>
<sequence length="348" mass="39527">MEKIKLNIALSGLNNIDSPGPGIPVIRGIRDSTKIDARIIGLAYDNLEPGPYMHELVDKTYKVPYPSDGVEPLLDRIKYIQEKEHVDVLIPNFDSELFTFMKSEKVLRDMGIRTFLPTLQQFEERHKSNLPQYGEKYGVKVPYSEPIGSIMDFRKIEEKFDYPVVVKGKFYDAYIAYDLEQVGIYFNKIAAKWGLPIVIQEFVRGTEVNVVALGDGNGNTVGAVPMRKTYITDKGKGWGGITLQDPAMLDLTHKIISQTHWRGGMELELIRTAANELYMIEINPRLPAWVYLAVAAGQNLPEALVMLAMGMEVKPFTHYEVGKMFIRYSYDMICDLKEFEQLSTKGEL</sequence>
<dbReference type="PROSITE" id="PS50975">
    <property type="entry name" value="ATP_GRASP"/>
    <property type="match status" value="1"/>
</dbReference>
<comment type="caution">
    <text evidence="3">The sequence shown here is derived from an EMBL/GenBank/DDBJ whole genome shotgun (WGS) entry which is preliminary data.</text>
</comment>
<keyword evidence="1" id="KW-0067">ATP-binding</keyword>
<dbReference type="EMBL" id="JAKEVZ010000004">
    <property type="protein sequence ID" value="MCF1750823.1"/>
    <property type="molecule type" value="Genomic_DNA"/>
</dbReference>